<name>A0A498QX30_9MYCO</name>
<dbReference type="PANTHER" id="PTHR43391:SF91">
    <property type="entry name" value="OS04G0390700 PROTEIN"/>
    <property type="match status" value="1"/>
</dbReference>
<evidence type="ECO:0000256" key="3">
    <source>
        <dbReference type="RuleBase" id="RU000363"/>
    </source>
</evidence>
<dbReference type="GO" id="GO:0050575">
    <property type="term" value="F:2-(S)-hydroxypropyl-CoM dehydrogenase activity"/>
    <property type="evidence" value="ECO:0007669"/>
    <property type="project" value="UniProtKB-EC"/>
</dbReference>
<evidence type="ECO:0000256" key="2">
    <source>
        <dbReference type="ARBA" id="ARBA00023002"/>
    </source>
</evidence>
<dbReference type="Gene3D" id="3.40.50.720">
    <property type="entry name" value="NAD(P)-binding Rossmann-like Domain"/>
    <property type="match status" value="1"/>
</dbReference>
<dbReference type="InterPro" id="IPR036291">
    <property type="entry name" value="NAD(P)-bd_dom_sf"/>
</dbReference>
<dbReference type="Proteomes" id="UP000268285">
    <property type="component" value="Unassembled WGS sequence"/>
</dbReference>
<comment type="similarity">
    <text evidence="1 3">Belongs to the short-chain dehydrogenases/reductases (SDR) family.</text>
</comment>
<dbReference type="InterPro" id="IPR002347">
    <property type="entry name" value="SDR_fam"/>
</dbReference>
<proteinExistence type="inferred from homology"/>
<keyword evidence="2 4" id="KW-0560">Oxidoreductase</keyword>
<dbReference type="SUPFAM" id="SSF51735">
    <property type="entry name" value="NAD(P)-binding Rossmann-fold domains"/>
    <property type="match status" value="1"/>
</dbReference>
<dbReference type="EMBL" id="UPHU01000001">
    <property type="protein sequence ID" value="VBA54369.1"/>
    <property type="molecule type" value="Genomic_DNA"/>
</dbReference>
<dbReference type="PRINTS" id="PR00081">
    <property type="entry name" value="GDHRDH"/>
</dbReference>
<sequence length="305" mass="33123">MSRHRRPRVARWRHAALQRGAGPFEGTVHRFDCAVEHFGNFVGVVSEHLAQDEHGALTSGRQLQRGHEGDKAVFVTGANRGIGQALVHEALNRGARRVYAAARRPGTHPDARATPLTLDVTDAAQIQRAVDQVKALDILVNNAGVADYDDLSDRSVLERHLAVNLVGTFDVTQAFLPLLMRSRGAVVNNLSVNAVAPLPVIPAYSISKAAAFNLTQSLRVLLAGRGVRVHAVLTGPVDTDMTRGFDIPKAAPKSLARAIFDGVQRAEDEIFPDPMSESVAHSWRIGAAKMLERQYAELLDPQPVQ</sequence>
<keyword evidence="5" id="KW-1185">Reference proteome</keyword>
<protein>
    <submittedName>
        <fullName evidence="4">2-(S)-hydroxypropyl-CoM dehydrogenase</fullName>
        <ecNumber evidence="4">1.1.1.269</ecNumber>
    </submittedName>
</protein>
<gene>
    <name evidence="4" type="primary">xecE</name>
    <name evidence="4" type="ORF">LAUMK142_04622</name>
</gene>
<dbReference type="PRINTS" id="PR00080">
    <property type="entry name" value="SDRFAMILY"/>
</dbReference>
<evidence type="ECO:0000313" key="5">
    <source>
        <dbReference type="Proteomes" id="UP000268285"/>
    </source>
</evidence>
<reference evidence="4 5" key="1">
    <citation type="submission" date="2018-09" db="EMBL/GenBank/DDBJ databases">
        <authorList>
            <person name="Tagini F."/>
        </authorList>
    </citation>
    <scope>NUCLEOTIDE SEQUENCE [LARGE SCALE GENOMIC DNA]</scope>
    <source>
        <strain evidence="4 5">MK142</strain>
    </source>
</reference>
<organism evidence="4 5">
    <name type="scientific">Mycobacterium pseudokansasii</name>
    <dbReference type="NCBI Taxonomy" id="2341080"/>
    <lineage>
        <taxon>Bacteria</taxon>
        <taxon>Bacillati</taxon>
        <taxon>Actinomycetota</taxon>
        <taxon>Actinomycetes</taxon>
        <taxon>Mycobacteriales</taxon>
        <taxon>Mycobacteriaceae</taxon>
        <taxon>Mycobacterium</taxon>
    </lineage>
</organism>
<accession>A0A498QX30</accession>
<dbReference type="PROSITE" id="PS00061">
    <property type="entry name" value="ADH_SHORT"/>
    <property type="match status" value="1"/>
</dbReference>
<dbReference type="Pfam" id="PF00106">
    <property type="entry name" value="adh_short"/>
    <property type="match status" value="1"/>
</dbReference>
<dbReference type="PANTHER" id="PTHR43391">
    <property type="entry name" value="RETINOL DEHYDROGENASE-RELATED"/>
    <property type="match status" value="1"/>
</dbReference>
<evidence type="ECO:0000313" key="4">
    <source>
        <dbReference type="EMBL" id="VBA54369.1"/>
    </source>
</evidence>
<dbReference type="InterPro" id="IPR020904">
    <property type="entry name" value="Sc_DH/Rdtase_CS"/>
</dbReference>
<evidence type="ECO:0000256" key="1">
    <source>
        <dbReference type="ARBA" id="ARBA00006484"/>
    </source>
</evidence>
<dbReference type="GO" id="GO:0005829">
    <property type="term" value="C:cytosol"/>
    <property type="evidence" value="ECO:0007669"/>
    <property type="project" value="TreeGrafter"/>
</dbReference>
<dbReference type="EC" id="1.1.1.269" evidence="4"/>
<dbReference type="AlphaFoldDB" id="A0A498QX30"/>